<dbReference type="Proteomes" id="UP001497623">
    <property type="component" value="Unassembled WGS sequence"/>
</dbReference>
<dbReference type="GO" id="GO:0000981">
    <property type="term" value="F:DNA-binding transcription factor activity, RNA polymerase II-specific"/>
    <property type="evidence" value="ECO:0007669"/>
    <property type="project" value="TreeGrafter"/>
</dbReference>
<evidence type="ECO:0000256" key="12">
    <source>
        <dbReference type="SAM" id="MobiDB-lite"/>
    </source>
</evidence>
<dbReference type="SUPFAM" id="SSF57667">
    <property type="entry name" value="beta-beta-alpha zinc fingers"/>
    <property type="match status" value="3"/>
</dbReference>
<feature type="domain" description="C2H2-type" evidence="13">
    <location>
        <begin position="309"/>
        <end position="336"/>
    </location>
</feature>
<dbReference type="PANTHER" id="PTHR46105:SF28">
    <property type="entry name" value="ZINC FINGER PROTEIN 37-LIKE"/>
    <property type="match status" value="1"/>
</dbReference>
<dbReference type="PROSITE" id="PS00028">
    <property type="entry name" value="ZINC_FINGER_C2H2_1"/>
    <property type="match status" value="5"/>
</dbReference>
<evidence type="ECO:0000256" key="6">
    <source>
        <dbReference type="ARBA" id="ARBA00022833"/>
    </source>
</evidence>
<keyword evidence="6" id="KW-0862">Zinc</keyword>
<evidence type="ECO:0000256" key="7">
    <source>
        <dbReference type="ARBA" id="ARBA00023015"/>
    </source>
</evidence>
<dbReference type="InterPro" id="IPR013087">
    <property type="entry name" value="Znf_C2H2_type"/>
</dbReference>
<dbReference type="AlphaFoldDB" id="A0AAV2RDW0"/>
<feature type="region of interest" description="Disordered" evidence="12">
    <location>
        <begin position="1"/>
        <end position="71"/>
    </location>
</feature>
<dbReference type="PANTHER" id="PTHR46105">
    <property type="entry name" value="AGAP004733-PA"/>
    <property type="match status" value="1"/>
</dbReference>
<evidence type="ECO:0000313" key="14">
    <source>
        <dbReference type="EMBL" id="CAL4122287.1"/>
    </source>
</evidence>
<dbReference type="SMART" id="SM00355">
    <property type="entry name" value="ZnF_C2H2"/>
    <property type="match status" value="5"/>
</dbReference>
<feature type="domain" description="C2H2-type" evidence="13">
    <location>
        <begin position="281"/>
        <end position="308"/>
    </location>
</feature>
<comment type="caution">
    <text evidence="14">The sequence shown here is derived from an EMBL/GenBank/DDBJ whole genome shotgun (WGS) entry which is preliminary data.</text>
</comment>
<dbReference type="Gene3D" id="3.30.160.60">
    <property type="entry name" value="Classic Zinc Finger"/>
    <property type="match status" value="5"/>
</dbReference>
<dbReference type="GO" id="GO:0000978">
    <property type="term" value="F:RNA polymerase II cis-regulatory region sequence-specific DNA binding"/>
    <property type="evidence" value="ECO:0007669"/>
    <property type="project" value="TreeGrafter"/>
</dbReference>
<dbReference type="Pfam" id="PF00096">
    <property type="entry name" value="zf-C2H2"/>
    <property type="match status" value="4"/>
</dbReference>
<evidence type="ECO:0000256" key="8">
    <source>
        <dbReference type="ARBA" id="ARBA00023125"/>
    </source>
</evidence>
<dbReference type="FunFam" id="3.30.160.60:FF:000075">
    <property type="entry name" value="Putative zinc finger protein 536"/>
    <property type="match status" value="1"/>
</dbReference>
<organism evidence="14 15">
    <name type="scientific">Meganyctiphanes norvegica</name>
    <name type="common">Northern krill</name>
    <name type="synonym">Thysanopoda norvegica</name>
    <dbReference type="NCBI Taxonomy" id="48144"/>
    <lineage>
        <taxon>Eukaryota</taxon>
        <taxon>Metazoa</taxon>
        <taxon>Ecdysozoa</taxon>
        <taxon>Arthropoda</taxon>
        <taxon>Crustacea</taxon>
        <taxon>Multicrustacea</taxon>
        <taxon>Malacostraca</taxon>
        <taxon>Eumalacostraca</taxon>
        <taxon>Eucarida</taxon>
        <taxon>Euphausiacea</taxon>
        <taxon>Euphausiidae</taxon>
        <taxon>Meganyctiphanes</taxon>
    </lineage>
</organism>
<dbReference type="GO" id="GO:0005634">
    <property type="term" value="C:nucleus"/>
    <property type="evidence" value="ECO:0007669"/>
    <property type="project" value="UniProtKB-SubCell"/>
</dbReference>
<feature type="domain" description="C2H2-type" evidence="13">
    <location>
        <begin position="336"/>
        <end position="363"/>
    </location>
</feature>
<gene>
    <name evidence="14" type="ORF">MNOR_LOCUS23009</name>
</gene>
<comment type="similarity">
    <text evidence="2">Belongs to the krueppel C2H2-type zinc-finger protein family.</text>
</comment>
<keyword evidence="7" id="KW-0805">Transcription regulation</keyword>
<keyword evidence="10" id="KW-0539">Nucleus</keyword>
<reference evidence="14 15" key="1">
    <citation type="submission" date="2024-05" db="EMBL/GenBank/DDBJ databases">
        <authorList>
            <person name="Wallberg A."/>
        </authorList>
    </citation>
    <scope>NUCLEOTIDE SEQUENCE [LARGE SCALE GENOMIC DNA]</scope>
</reference>
<evidence type="ECO:0000256" key="9">
    <source>
        <dbReference type="ARBA" id="ARBA00023163"/>
    </source>
</evidence>
<keyword evidence="4" id="KW-0677">Repeat</keyword>
<dbReference type="EMBL" id="CAXKWB010019851">
    <property type="protein sequence ID" value="CAL4122287.1"/>
    <property type="molecule type" value="Genomic_DNA"/>
</dbReference>
<feature type="domain" description="C2H2-type" evidence="13">
    <location>
        <begin position="253"/>
        <end position="280"/>
    </location>
</feature>
<dbReference type="GO" id="GO:0008270">
    <property type="term" value="F:zinc ion binding"/>
    <property type="evidence" value="ECO:0007669"/>
    <property type="project" value="UniProtKB-KW"/>
</dbReference>
<evidence type="ECO:0000256" key="1">
    <source>
        <dbReference type="ARBA" id="ARBA00004123"/>
    </source>
</evidence>
<keyword evidence="5 11" id="KW-0863">Zinc-finger</keyword>
<dbReference type="InterPro" id="IPR036236">
    <property type="entry name" value="Znf_C2H2_sf"/>
</dbReference>
<comment type="subcellular location">
    <subcellularLocation>
        <location evidence="1">Nucleus</location>
    </subcellularLocation>
</comment>
<evidence type="ECO:0000256" key="10">
    <source>
        <dbReference type="ARBA" id="ARBA00023242"/>
    </source>
</evidence>
<dbReference type="FunFam" id="3.30.160.60:FF:000110">
    <property type="entry name" value="Zinc finger protein-like"/>
    <property type="match status" value="1"/>
</dbReference>
<evidence type="ECO:0000256" key="3">
    <source>
        <dbReference type="ARBA" id="ARBA00022723"/>
    </source>
</evidence>
<accession>A0AAV2RDW0</accession>
<dbReference type="Pfam" id="PF13912">
    <property type="entry name" value="zf-C2H2_6"/>
    <property type="match status" value="1"/>
</dbReference>
<evidence type="ECO:0000256" key="11">
    <source>
        <dbReference type="PROSITE-ProRule" id="PRU00042"/>
    </source>
</evidence>
<protein>
    <recommendedName>
        <fullName evidence="13">C2H2-type domain-containing protein</fullName>
    </recommendedName>
</protein>
<evidence type="ECO:0000256" key="5">
    <source>
        <dbReference type="ARBA" id="ARBA00022771"/>
    </source>
</evidence>
<sequence>MSGVNTDLYAVPSTSKSQSGASGCPESSNQQSVQTQEEGMEINKSSVEVNKERRNENEINSINDMNSDEPKEIQLTKEVSMKEIKDSHNNDSVSDKTEKPWWEQVSISGSYGSNSNAPRQPSAAQSFLSQFQKNQLQENHGNNGISNAMHMNQFQFPMNWQFGYPGFNFFDENRIKTEVEDLDHSQNSFQNSVNNFFPNHDLFNLPMFLQNSLAQRQKYSGEKHFECTICNKKYVSKQNLKAHMSSHSGEKLFECPICRKRFTWKASLRTHMLGHSNDKPFHCPICNKGYNQKINLKAHMYTHTGEKPYKCPMCDQCFTQDGILKNHLLTHGDKTFVCPICGKRFYQKGGLKSHLQTHSKHGEALGYPDNLLLQNGESSPSASLSSSNMFGESHSLFQQLLNQFSPHKTMMLINSCRVMLLKIIRFLHKTMIVINS</sequence>
<evidence type="ECO:0000313" key="15">
    <source>
        <dbReference type="Proteomes" id="UP001497623"/>
    </source>
</evidence>
<evidence type="ECO:0000259" key="13">
    <source>
        <dbReference type="PROSITE" id="PS50157"/>
    </source>
</evidence>
<feature type="non-terminal residue" evidence="14">
    <location>
        <position position="436"/>
    </location>
</feature>
<evidence type="ECO:0000256" key="4">
    <source>
        <dbReference type="ARBA" id="ARBA00022737"/>
    </source>
</evidence>
<keyword evidence="9" id="KW-0804">Transcription</keyword>
<dbReference type="FunFam" id="3.30.160.60:FF:000870">
    <property type="entry name" value="zinc finger protein 197 isoform X1"/>
    <property type="match status" value="2"/>
</dbReference>
<feature type="domain" description="C2H2-type" evidence="13">
    <location>
        <begin position="225"/>
        <end position="252"/>
    </location>
</feature>
<keyword evidence="3" id="KW-0479">Metal-binding</keyword>
<keyword evidence="15" id="KW-1185">Reference proteome</keyword>
<evidence type="ECO:0000256" key="2">
    <source>
        <dbReference type="ARBA" id="ARBA00006991"/>
    </source>
</evidence>
<dbReference type="PROSITE" id="PS50157">
    <property type="entry name" value="ZINC_FINGER_C2H2_2"/>
    <property type="match status" value="5"/>
</dbReference>
<keyword evidence="8" id="KW-0238">DNA-binding</keyword>
<feature type="region of interest" description="Disordered" evidence="12">
    <location>
        <begin position="109"/>
        <end position="128"/>
    </location>
</feature>
<feature type="compositionally biased region" description="Polar residues" evidence="12">
    <location>
        <begin position="12"/>
        <end position="37"/>
    </location>
</feature>
<name>A0AAV2RDW0_MEGNR</name>
<proteinExistence type="inferred from homology"/>
<dbReference type="FunFam" id="3.30.160.60:FF:000145">
    <property type="entry name" value="Zinc finger protein 574"/>
    <property type="match status" value="1"/>
</dbReference>
<dbReference type="InterPro" id="IPR050457">
    <property type="entry name" value="ZnFinger_BTB_dom_contain"/>
</dbReference>